<dbReference type="RefSeq" id="WP_306736664.1">
    <property type="nucleotide sequence ID" value="NZ_JANHAX010000005.1"/>
</dbReference>
<name>A0AAE3WGP9_9RHOB</name>
<sequence>MSKFSNWIEDRVTNVSEGLLWLFVIVVLMGSLFGAVIVPTLQGLEWLEHGNLPSRDLYWLYALYECGESVCRQESIIVTDWVGLNHIINWAMGLHVAVYAIVVGWLSYGASMAWAELIGDRKARKAGFRAPPPPLDDD</sequence>
<evidence type="ECO:0000313" key="2">
    <source>
        <dbReference type="EMBL" id="MDQ2091375.1"/>
    </source>
</evidence>
<evidence type="ECO:0000313" key="3">
    <source>
        <dbReference type="Proteomes" id="UP001226762"/>
    </source>
</evidence>
<keyword evidence="1" id="KW-0812">Transmembrane</keyword>
<gene>
    <name evidence="2" type="ORF">NO357_15855</name>
</gene>
<proteinExistence type="predicted"/>
<dbReference type="EMBL" id="JANHAX010000005">
    <property type="protein sequence ID" value="MDQ2091375.1"/>
    <property type="molecule type" value="Genomic_DNA"/>
</dbReference>
<comment type="caution">
    <text evidence="2">The sequence shown here is derived from an EMBL/GenBank/DDBJ whole genome shotgun (WGS) entry which is preliminary data.</text>
</comment>
<keyword evidence="3" id="KW-1185">Reference proteome</keyword>
<protein>
    <submittedName>
        <fullName evidence="2">Uncharacterized protein</fullName>
    </submittedName>
</protein>
<dbReference type="Proteomes" id="UP001226762">
    <property type="component" value="Unassembled WGS sequence"/>
</dbReference>
<keyword evidence="1" id="KW-0472">Membrane</keyword>
<keyword evidence="1" id="KW-1133">Transmembrane helix</keyword>
<feature type="transmembrane region" description="Helical" evidence="1">
    <location>
        <begin position="90"/>
        <end position="115"/>
    </location>
</feature>
<reference evidence="2" key="2">
    <citation type="submission" date="2023-02" db="EMBL/GenBank/DDBJ databases">
        <title>'Rhodoalgimonas zhirmunskyi' gen. nov., isolated from a red alga.</title>
        <authorList>
            <person name="Nedashkovskaya O.I."/>
            <person name="Otstavnykh N.Y."/>
            <person name="Bystritskaya E.P."/>
            <person name="Balabanova L.A."/>
            <person name="Isaeva M.P."/>
        </authorList>
    </citation>
    <scope>NUCLEOTIDE SEQUENCE</scope>
    <source>
        <strain evidence="2">KCTC 52189</strain>
    </source>
</reference>
<feature type="transmembrane region" description="Helical" evidence="1">
    <location>
        <begin position="20"/>
        <end position="41"/>
    </location>
</feature>
<reference evidence="2" key="1">
    <citation type="submission" date="2022-07" db="EMBL/GenBank/DDBJ databases">
        <authorList>
            <person name="Otstavnykh N."/>
            <person name="Isaeva M."/>
            <person name="Bystritskaya E."/>
        </authorList>
    </citation>
    <scope>NUCLEOTIDE SEQUENCE</scope>
    <source>
        <strain evidence="2">KCTC 52189</strain>
    </source>
</reference>
<dbReference type="AlphaFoldDB" id="A0AAE3WGP9"/>
<accession>A0AAE3WGP9</accession>
<organism evidence="2 3">
    <name type="scientific">Marimonas arenosa</name>
    <dbReference type="NCBI Taxonomy" id="1795305"/>
    <lineage>
        <taxon>Bacteria</taxon>
        <taxon>Pseudomonadati</taxon>
        <taxon>Pseudomonadota</taxon>
        <taxon>Alphaproteobacteria</taxon>
        <taxon>Rhodobacterales</taxon>
        <taxon>Paracoccaceae</taxon>
        <taxon>Marimonas</taxon>
    </lineage>
</organism>
<evidence type="ECO:0000256" key="1">
    <source>
        <dbReference type="SAM" id="Phobius"/>
    </source>
</evidence>